<evidence type="ECO:0000256" key="1">
    <source>
        <dbReference type="ARBA" id="ARBA00023239"/>
    </source>
</evidence>
<dbReference type="PROSITE" id="PS51318">
    <property type="entry name" value="TAT"/>
    <property type="match status" value="1"/>
</dbReference>
<evidence type="ECO:0000259" key="4">
    <source>
        <dbReference type="Pfam" id="PF04909"/>
    </source>
</evidence>
<feature type="domain" description="Amidohydrolase-related" evidence="4">
    <location>
        <begin position="287"/>
        <end position="541"/>
    </location>
</feature>
<comment type="caution">
    <text evidence="5">The sequence shown here is derived from an EMBL/GenBank/DDBJ whole genome shotgun (WGS) entry which is preliminary data.</text>
</comment>
<dbReference type="PANTHER" id="PTHR21240:SF28">
    <property type="entry name" value="ISO-OROTATE DECARBOXYLASE (EUROFUNG)"/>
    <property type="match status" value="1"/>
</dbReference>
<proteinExistence type="predicted"/>
<reference evidence="5 6" key="1">
    <citation type="submission" date="2023-08" db="EMBL/GenBank/DDBJ databases">
        <authorList>
            <person name="Park J.-S."/>
        </authorList>
    </citation>
    <scope>NUCLEOTIDE SEQUENCE [LARGE SCALE GENOMIC DNA]</scope>
    <source>
        <strain evidence="5 6">2205BS29-5</strain>
    </source>
</reference>
<keyword evidence="6" id="KW-1185">Reference proteome</keyword>
<name>A0ABT9JCB0_9RHOB</name>
<evidence type="ECO:0000313" key="6">
    <source>
        <dbReference type="Proteomes" id="UP001224997"/>
    </source>
</evidence>
<feature type="compositionally biased region" description="Low complexity" evidence="2">
    <location>
        <begin position="181"/>
        <end position="193"/>
    </location>
</feature>
<feature type="signal peptide" evidence="3">
    <location>
        <begin position="1"/>
        <end position="18"/>
    </location>
</feature>
<dbReference type="Pfam" id="PF04909">
    <property type="entry name" value="Amidohydro_2"/>
    <property type="match status" value="1"/>
</dbReference>
<sequence>MPTRRRLVQIALGTTALAGCGLAGGALRPGPPAPLPGLGIDAHLHLFNATDVPVMGWLDQVDFTTEGGGSLPDATRSPLIRLIVAFMANGTRDAGEELARLPANLARASDREMREDGVARLADFLADYEAERLAVPPPGARMRALPAAELTRRAEDQQLFADLAAAAGLDRAEILAEPLPADGAAPASRRTAAAPPPPVVAEDPARSARAIAEGLFDPRNQAGDPVKETLSGMIRWAELMTRDRARILQQAASLYGRPGEVQVFCNHLLDLSWWLKGNEIKQSDPDDLIRLFAALSARRSDVLVLNFAGFCPLRAAIEGEVAHARLRRAIDEHGFAGVKLYPPMGFRPLGNGDVGFGHARRAPPGGGAALDRELRRLYGWCLDNDLPVAAHASASMGAGPGTAAYSAPWLWRPVLREFPGLRVNLAHFGGFGGHGLPEWEGQLSAMLGEFPSLYFDTGFWTETLQGAAARPGSLATTRRLLASTPGAAQRMLYGSDWSMIARLPGHPAYLAGIQRFLADLPVAPAQAQAVMGDNARRWLGLDREGPQSRRLARFYGGHPVWRRLFPAPGGG</sequence>
<evidence type="ECO:0000256" key="2">
    <source>
        <dbReference type="SAM" id="MobiDB-lite"/>
    </source>
</evidence>
<dbReference type="PANTHER" id="PTHR21240">
    <property type="entry name" value="2-AMINO-3-CARBOXYLMUCONATE-6-SEMIALDEHYDE DECARBOXYLASE"/>
    <property type="match status" value="1"/>
</dbReference>
<evidence type="ECO:0000313" key="5">
    <source>
        <dbReference type="EMBL" id="MDP5307245.1"/>
    </source>
</evidence>
<feature type="region of interest" description="Disordered" evidence="2">
    <location>
        <begin position="181"/>
        <end position="203"/>
    </location>
</feature>
<dbReference type="RefSeq" id="WP_305963092.1">
    <property type="nucleotide sequence ID" value="NZ_JAVAMQ010000006.1"/>
</dbReference>
<dbReference type="SUPFAM" id="SSF51556">
    <property type="entry name" value="Metallo-dependent hydrolases"/>
    <property type="match status" value="1"/>
</dbReference>
<keyword evidence="3" id="KW-0732">Signal</keyword>
<feature type="chain" id="PRO_5045094890" evidence="3">
    <location>
        <begin position="19"/>
        <end position="571"/>
    </location>
</feature>
<keyword evidence="1" id="KW-0456">Lyase</keyword>
<dbReference type="Proteomes" id="UP001224997">
    <property type="component" value="Unassembled WGS sequence"/>
</dbReference>
<dbReference type="InterPro" id="IPR006311">
    <property type="entry name" value="TAT_signal"/>
</dbReference>
<organism evidence="5 6">
    <name type="scientific">Paracoccus spongiarum</name>
    <dbReference type="NCBI Taxonomy" id="3064387"/>
    <lineage>
        <taxon>Bacteria</taxon>
        <taxon>Pseudomonadati</taxon>
        <taxon>Pseudomonadota</taxon>
        <taxon>Alphaproteobacteria</taxon>
        <taxon>Rhodobacterales</taxon>
        <taxon>Paracoccaceae</taxon>
        <taxon>Paracoccus</taxon>
    </lineage>
</organism>
<dbReference type="Gene3D" id="3.20.20.140">
    <property type="entry name" value="Metal-dependent hydrolases"/>
    <property type="match status" value="1"/>
</dbReference>
<dbReference type="PROSITE" id="PS51257">
    <property type="entry name" value="PROKAR_LIPOPROTEIN"/>
    <property type="match status" value="1"/>
</dbReference>
<protein>
    <submittedName>
        <fullName evidence="5">Amidohydrolase family protein</fullName>
    </submittedName>
</protein>
<dbReference type="EMBL" id="JAVAMQ010000006">
    <property type="protein sequence ID" value="MDP5307245.1"/>
    <property type="molecule type" value="Genomic_DNA"/>
</dbReference>
<gene>
    <name evidence="5" type="ORF">Q5Y72_09065</name>
</gene>
<dbReference type="InterPro" id="IPR006680">
    <property type="entry name" value="Amidohydro-rel"/>
</dbReference>
<evidence type="ECO:0000256" key="3">
    <source>
        <dbReference type="SAM" id="SignalP"/>
    </source>
</evidence>
<dbReference type="InterPro" id="IPR032465">
    <property type="entry name" value="ACMSD"/>
</dbReference>
<dbReference type="InterPro" id="IPR032466">
    <property type="entry name" value="Metal_Hydrolase"/>
</dbReference>
<accession>A0ABT9JCB0</accession>